<proteinExistence type="predicted"/>
<dbReference type="InterPro" id="IPR036770">
    <property type="entry name" value="Ankyrin_rpt-contain_sf"/>
</dbReference>
<evidence type="ECO:0000313" key="6">
    <source>
        <dbReference type="EMBL" id="CAF4002226.1"/>
    </source>
</evidence>
<evidence type="ECO:0000313" key="3">
    <source>
        <dbReference type="EMBL" id="CAF1372783.1"/>
    </source>
</evidence>
<dbReference type="Proteomes" id="UP000681720">
    <property type="component" value="Unassembled WGS sequence"/>
</dbReference>
<dbReference type="InterPro" id="IPR035897">
    <property type="entry name" value="Toll_tir_struct_dom_sf"/>
</dbReference>
<dbReference type="EMBL" id="CAJNRE010017015">
    <property type="protein sequence ID" value="CAF2150470.1"/>
    <property type="molecule type" value="Genomic_DNA"/>
</dbReference>
<keyword evidence="1" id="KW-0040">ANK repeat</keyword>
<dbReference type="Proteomes" id="UP000663834">
    <property type="component" value="Unassembled WGS sequence"/>
</dbReference>
<dbReference type="InterPro" id="IPR000157">
    <property type="entry name" value="TIR_dom"/>
</dbReference>
<dbReference type="OrthoDB" id="10035985at2759"/>
<dbReference type="EMBL" id="CAJOBI010005163">
    <property type="protein sequence ID" value="CAF4023782.1"/>
    <property type="molecule type" value="Genomic_DNA"/>
</dbReference>
<dbReference type="Gene3D" id="1.25.40.20">
    <property type="entry name" value="Ankyrin repeat-containing domain"/>
    <property type="match status" value="1"/>
</dbReference>
<dbReference type="EMBL" id="CAJOBH010006796">
    <property type="protein sequence ID" value="CAF4066526.1"/>
    <property type="molecule type" value="Genomic_DNA"/>
</dbReference>
<reference evidence="5" key="1">
    <citation type="submission" date="2021-02" db="EMBL/GenBank/DDBJ databases">
        <authorList>
            <person name="Nowell W R."/>
        </authorList>
    </citation>
    <scope>NUCLEOTIDE SEQUENCE</scope>
</reference>
<dbReference type="Proteomes" id="UP000663855">
    <property type="component" value="Unassembled WGS sequence"/>
</dbReference>
<name>A0A816XW09_9BILA</name>
<dbReference type="PROSITE" id="PS50297">
    <property type="entry name" value="ANK_REP_REGION"/>
    <property type="match status" value="1"/>
</dbReference>
<dbReference type="Pfam" id="PF13676">
    <property type="entry name" value="TIR_2"/>
    <property type="match status" value="1"/>
</dbReference>
<dbReference type="SUPFAM" id="SSF56399">
    <property type="entry name" value="ADP-ribosylation"/>
    <property type="match status" value="1"/>
</dbReference>
<gene>
    <name evidence="8" type="ORF">BYL167_LOCUS17266</name>
    <name evidence="3" type="ORF">CJN711_LOCUS20531</name>
    <name evidence="6" type="ORF">GIL414_LOCUS11825</name>
    <name evidence="4" type="ORF">KQP761_LOCUS24083</name>
    <name evidence="5" type="ORF">MBJ925_LOCUS31139</name>
    <name evidence="7" type="ORF">SMN809_LOCUS13174</name>
</gene>
<dbReference type="Gene3D" id="3.90.176.10">
    <property type="entry name" value="Toxin ADP-ribosyltransferase, Chain A, domain 1"/>
    <property type="match status" value="1"/>
</dbReference>
<dbReference type="EMBL" id="CAJNOV010009608">
    <property type="protein sequence ID" value="CAF1372783.1"/>
    <property type="molecule type" value="Genomic_DNA"/>
</dbReference>
<dbReference type="SMART" id="SM00248">
    <property type="entry name" value="ANK"/>
    <property type="match status" value="1"/>
</dbReference>
<evidence type="ECO:0000313" key="5">
    <source>
        <dbReference type="EMBL" id="CAF2150470.1"/>
    </source>
</evidence>
<accession>A0A816XW09</accession>
<dbReference type="Pfam" id="PF13857">
    <property type="entry name" value="Ank_5"/>
    <property type="match status" value="1"/>
</dbReference>
<evidence type="ECO:0000256" key="1">
    <source>
        <dbReference type="PROSITE-ProRule" id="PRU00023"/>
    </source>
</evidence>
<sequence>MSDTNKRLIELLDIKNLPSVDILDQTKETVQQIGNDILDKLNDFVLTCLQLPIDKILLILRKRTDNIFLTIENFAWIIWGKFNLQNEINEQELEFLKNTQQLNRTMVDLDIDEHDGKFRNCWCMIECVIAPLMLEKNFMEIFESIIKKLTSDSFCHQHELSIVSVISQWLDTISHIHYFLRTKKRMNGKHKQHPLTQIITEIIMKPIYKQYVEKHCSSNVEMKSIEQFYISSCSFYYAFISDLKNWLDIVEPLLYYSRKFVIFHVQSIIEQWSPNILHCMKSFISLITQYYEYIYAYCPTINKPSAWKTNIYFDNDADYMKSIIVILNNKSIQDKLLITWSNDETIIIDMIITYFLRLVTCTEQAKCEILHLLRTTKSVGTIYSLISRNDLYESLKSRIFSLLSILLNDTIISQLNISEQIAFVYCTRIEMTLTRLKPKEDDFERDNMETYLSDFRNVLKNDLIQQEIIKLNKLDIFINLEDKFHSVEKYEIIWTLSFHPSVKLLMKNTPFLSSLRSECQSRNHRNEFYIEQAVWGILWNLGDHQGLTRLRKKYNGEHCYGERVENCIPITNFDAMINYYDNDLEQVDTIVKKLRGCGVRPLLNELSGKRHGLTRNVMIDTMEAIGNIKHFIICLSENCARSNFCRAILTYAHKKRLIIIPVIVQYKYTIAHDWLYFILGSLSILDFEDKEMMIQLVRRIKHHDINAVVECNQQLPLSLDDSITDDSLHDLYNDCKNNEFDKIKSYISSMTIKQINKQQPNGSTALHVAAYYGYCEIVKLLFAHGAWRSIRNTFNLTAYEEARTEKIRQLFQRKHDNYYFIRDINDGNVLEWTIMYDEIQTQRTLFREQFLGNTNSSLDDKRVLDSFQKYYLQKTSLEPKLRSSLDLYFTMAAEENDLRYVLSAYTSATIFHKILNKDLATYALHYFDSTLNKTQDYTFSTCIIDLIALLIHSNGLESYYCQNTVTSYRGMLITRDELKKYNVGAQIMNVSFLSTSKNKAIAQIFAGEGAMDYLRQTPDHTPIHLSTLCIYHTKNHRTALQIAGVSEVPDEEEILILPFSAYEIVSVRKYDGNKNNGVIMEIELEECAETS</sequence>
<dbReference type="InterPro" id="IPR002110">
    <property type="entry name" value="Ankyrin_rpt"/>
</dbReference>
<dbReference type="EMBL" id="CAJNOW010012995">
    <property type="protein sequence ID" value="CAF1616546.1"/>
    <property type="molecule type" value="Genomic_DNA"/>
</dbReference>
<dbReference type="Proteomes" id="UP000676336">
    <property type="component" value="Unassembled WGS sequence"/>
</dbReference>
<organism evidence="5 9">
    <name type="scientific">Rotaria magnacalcarata</name>
    <dbReference type="NCBI Taxonomy" id="392030"/>
    <lineage>
        <taxon>Eukaryota</taxon>
        <taxon>Metazoa</taxon>
        <taxon>Spiralia</taxon>
        <taxon>Gnathifera</taxon>
        <taxon>Rotifera</taxon>
        <taxon>Eurotatoria</taxon>
        <taxon>Bdelloidea</taxon>
        <taxon>Philodinida</taxon>
        <taxon>Philodinidae</taxon>
        <taxon>Rotaria</taxon>
    </lineage>
</organism>
<evidence type="ECO:0000259" key="2">
    <source>
        <dbReference type="Pfam" id="PF13676"/>
    </source>
</evidence>
<comment type="caution">
    <text evidence="5">The sequence shown here is derived from an EMBL/GenBank/DDBJ whole genome shotgun (WGS) entry which is preliminary data.</text>
</comment>
<evidence type="ECO:0000313" key="9">
    <source>
        <dbReference type="Proteomes" id="UP000663824"/>
    </source>
</evidence>
<feature type="domain" description="TIR" evidence="2">
    <location>
        <begin position="576"/>
        <end position="688"/>
    </location>
</feature>
<dbReference type="GO" id="GO:0007165">
    <property type="term" value="P:signal transduction"/>
    <property type="evidence" value="ECO:0007669"/>
    <property type="project" value="InterPro"/>
</dbReference>
<dbReference type="PANTHER" id="PTHR46270">
    <property type="entry name" value="ARMADILLO-TYPE FOLD-RELATED"/>
    <property type="match status" value="1"/>
</dbReference>
<dbReference type="PROSITE" id="PS50088">
    <property type="entry name" value="ANK_REPEAT"/>
    <property type="match status" value="1"/>
</dbReference>
<protein>
    <recommendedName>
        <fullName evidence="2">TIR domain-containing protein</fullName>
    </recommendedName>
</protein>
<dbReference type="SUPFAM" id="SSF48403">
    <property type="entry name" value="Ankyrin repeat"/>
    <property type="match status" value="1"/>
</dbReference>
<dbReference type="Gene3D" id="3.40.50.10140">
    <property type="entry name" value="Toll/interleukin-1 receptor homology (TIR) domain"/>
    <property type="match status" value="1"/>
</dbReference>
<dbReference type="Proteomes" id="UP000663824">
    <property type="component" value="Unassembled WGS sequence"/>
</dbReference>
<evidence type="ECO:0000313" key="4">
    <source>
        <dbReference type="EMBL" id="CAF1616546.1"/>
    </source>
</evidence>
<dbReference type="PANTHER" id="PTHR46270:SF2">
    <property type="entry name" value="TIR DOMAIN-CONTAINING PROTEIN"/>
    <property type="match status" value="1"/>
</dbReference>
<dbReference type="SUPFAM" id="SSF52200">
    <property type="entry name" value="Toll/Interleukin receptor TIR domain"/>
    <property type="match status" value="1"/>
</dbReference>
<dbReference type="Proteomes" id="UP000681967">
    <property type="component" value="Unassembled WGS sequence"/>
</dbReference>
<evidence type="ECO:0000313" key="7">
    <source>
        <dbReference type="EMBL" id="CAF4023782.1"/>
    </source>
</evidence>
<feature type="repeat" description="ANK" evidence="1">
    <location>
        <begin position="761"/>
        <end position="793"/>
    </location>
</feature>
<dbReference type="EMBL" id="CAJOBJ010004494">
    <property type="protein sequence ID" value="CAF4002226.1"/>
    <property type="molecule type" value="Genomic_DNA"/>
</dbReference>
<dbReference type="AlphaFoldDB" id="A0A816XW09"/>
<evidence type="ECO:0000313" key="8">
    <source>
        <dbReference type="EMBL" id="CAF4066526.1"/>
    </source>
</evidence>